<evidence type="ECO:0000256" key="5">
    <source>
        <dbReference type="ARBA" id="ARBA00035648"/>
    </source>
</evidence>
<dbReference type="Pfam" id="PF08340">
    <property type="entry name" value="YicC-like_C"/>
    <property type="match status" value="1"/>
</dbReference>
<proteinExistence type="inferred from homology"/>
<keyword evidence="2" id="KW-0540">Nuclease</keyword>
<dbReference type="InterPro" id="IPR013551">
    <property type="entry name" value="YicC-like_C"/>
</dbReference>
<evidence type="ECO:0000256" key="6">
    <source>
        <dbReference type="SAM" id="Coils"/>
    </source>
</evidence>
<gene>
    <name evidence="9" type="ORF">JL102_13160</name>
</gene>
<keyword evidence="4" id="KW-0378">Hydrolase</keyword>
<dbReference type="RefSeq" id="WP_202244880.1">
    <property type="nucleotide sequence ID" value="NZ_JAESIY010000006.1"/>
</dbReference>
<comment type="similarity">
    <text evidence="5">Belongs to the YicC/YloC family.</text>
</comment>
<evidence type="ECO:0000313" key="9">
    <source>
        <dbReference type="EMBL" id="MBL3657089.1"/>
    </source>
</evidence>
<sequence>MLISMTGYGASSYSDDNLSINIEVKTLNSKFLDLNFRLPKSFSEKEIEIRNIVSEKLQRGKVMLNIDYVNEQDTTLKQRYNEELFTRYYQNLRNLADKVVASDSELFKIALSAPDVIINDQKEEISDQEWDKLRSLIVQAIEQCDSFRRREGAELQQKLESYISTIAEHLEAVASLDPERVERIRTRIKNNLSKFVEEESLDKNRLEQELVYYIEKLDITEEKVRLKSHLDHFTEVLSDENSLGKKLGFISQEMGREINTIGSKANDAGIQKHVVTMKEELEKIKEQVLNIL</sequence>
<evidence type="ECO:0000259" key="7">
    <source>
        <dbReference type="Pfam" id="PF03755"/>
    </source>
</evidence>
<keyword evidence="6" id="KW-0175">Coiled coil</keyword>
<dbReference type="EMBL" id="JAESIY010000006">
    <property type="protein sequence ID" value="MBL3657089.1"/>
    <property type="molecule type" value="Genomic_DNA"/>
</dbReference>
<evidence type="ECO:0000313" key="10">
    <source>
        <dbReference type="Proteomes" id="UP000659388"/>
    </source>
</evidence>
<comment type="caution">
    <text evidence="9">The sequence shown here is derived from an EMBL/GenBank/DDBJ whole genome shotgun (WGS) entry which is preliminary data.</text>
</comment>
<dbReference type="PANTHER" id="PTHR30636:SF3">
    <property type="entry name" value="UPF0701 PROTEIN YICC"/>
    <property type="match status" value="1"/>
</dbReference>
<keyword evidence="3" id="KW-0255">Endonuclease</keyword>
<dbReference type="GO" id="GO:0016787">
    <property type="term" value="F:hydrolase activity"/>
    <property type="evidence" value="ECO:0007669"/>
    <property type="project" value="UniProtKB-KW"/>
</dbReference>
<dbReference type="Pfam" id="PF03755">
    <property type="entry name" value="YicC-like_N"/>
    <property type="match status" value="1"/>
</dbReference>
<keyword evidence="10" id="KW-1185">Reference proteome</keyword>
<feature type="domain" description="Endoribonuclease YicC-like C-terminal" evidence="8">
    <location>
        <begin position="174"/>
        <end position="291"/>
    </location>
</feature>
<organism evidence="9 10">
    <name type="scientific">Fulvivirga sediminis</name>
    <dbReference type="NCBI Taxonomy" id="2803949"/>
    <lineage>
        <taxon>Bacteria</taxon>
        <taxon>Pseudomonadati</taxon>
        <taxon>Bacteroidota</taxon>
        <taxon>Cytophagia</taxon>
        <taxon>Cytophagales</taxon>
        <taxon>Fulvivirgaceae</taxon>
        <taxon>Fulvivirga</taxon>
    </lineage>
</organism>
<dbReference type="NCBIfam" id="TIGR00255">
    <property type="entry name" value="YicC/YloC family endoribonuclease"/>
    <property type="match status" value="1"/>
</dbReference>
<evidence type="ECO:0000256" key="3">
    <source>
        <dbReference type="ARBA" id="ARBA00022759"/>
    </source>
</evidence>
<feature type="coiled-coil region" evidence="6">
    <location>
        <begin position="189"/>
        <end position="223"/>
    </location>
</feature>
<dbReference type="Proteomes" id="UP000659388">
    <property type="component" value="Unassembled WGS sequence"/>
</dbReference>
<dbReference type="InterPro" id="IPR005229">
    <property type="entry name" value="YicC/YloC-like"/>
</dbReference>
<dbReference type="AlphaFoldDB" id="A0A937F9H7"/>
<comment type="cofactor">
    <cofactor evidence="1">
        <name>a divalent metal cation</name>
        <dbReference type="ChEBI" id="CHEBI:60240"/>
    </cofactor>
</comment>
<dbReference type="PANTHER" id="PTHR30636">
    <property type="entry name" value="UPF0701 PROTEIN YICC"/>
    <property type="match status" value="1"/>
</dbReference>
<feature type="domain" description="Endoribonuclease YicC-like N-terminal" evidence="7">
    <location>
        <begin position="4"/>
        <end position="157"/>
    </location>
</feature>
<evidence type="ECO:0000256" key="4">
    <source>
        <dbReference type="ARBA" id="ARBA00022801"/>
    </source>
</evidence>
<dbReference type="InterPro" id="IPR013527">
    <property type="entry name" value="YicC-like_N"/>
</dbReference>
<name>A0A937F9H7_9BACT</name>
<reference evidence="9" key="1">
    <citation type="submission" date="2021-01" db="EMBL/GenBank/DDBJ databases">
        <title>Fulvivirga kasyanovii gen. nov., sp nov., a novel member of the phylum Bacteroidetes isolated from seawater in a mussel farm.</title>
        <authorList>
            <person name="Zhao L.-H."/>
            <person name="Wang Z.-J."/>
        </authorList>
    </citation>
    <scope>NUCLEOTIDE SEQUENCE</scope>
    <source>
        <strain evidence="9">2943</strain>
    </source>
</reference>
<protein>
    <submittedName>
        <fullName evidence="9">YicC family protein</fullName>
    </submittedName>
</protein>
<dbReference type="GO" id="GO:0004521">
    <property type="term" value="F:RNA endonuclease activity"/>
    <property type="evidence" value="ECO:0007669"/>
    <property type="project" value="InterPro"/>
</dbReference>
<evidence type="ECO:0000259" key="8">
    <source>
        <dbReference type="Pfam" id="PF08340"/>
    </source>
</evidence>
<evidence type="ECO:0000256" key="1">
    <source>
        <dbReference type="ARBA" id="ARBA00001968"/>
    </source>
</evidence>
<accession>A0A937F9H7</accession>
<evidence type="ECO:0000256" key="2">
    <source>
        <dbReference type="ARBA" id="ARBA00022722"/>
    </source>
</evidence>